<feature type="compositionally biased region" description="Basic residues" evidence="1">
    <location>
        <begin position="62"/>
        <end position="71"/>
    </location>
</feature>
<protein>
    <submittedName>
        <fullName evidence="2">Uncharacterized protein</fullName>
    </submittedName>
</protein>
<reference evidence="2 3" key="1">
    <citation type="journal article" date="2011" name="J. Bacteriol.">
        <title>Genome sequence of the 1,4-dioxane-degrading Pseudonocardia dioxanivorans strain CB1190.</title>
        <authorList>
            <person name="Sales C.M."/>
            <person name="Mahendra S."/>
            <person name="Grostern A."/>
            <person name="Parales R.E."/>
            <person name="Goodwin L.A."/>
            <person name="Woyke T."/>
            <person name="Nolan M."/>
            <person name="Lapidus A."/>
            <person name="Chertkov O."/>
            <person name="Ovchinnikova G."/>
            <person name="Sczyrba A."/>
            <person name="Alvarez-Cohen L."/>
        </authorList>
    </citation>
    <scope>NUCLEOTIDE SEQUENCE [LARGE SCALE GENOMIC DNA]</scope>
    <source>
        <strain evidence="3">ATCC 55486 / DSM 44775 / JCM 13855 / CB1190</strain>
    </source>
</reference>
<sequence length="265" mass="28161">MQHLFTGPAAGAPIAPLHEGARCVASDGAELWMPSAVAPALIPRPDFDRPDLNRPEQPSREHSRRSLRRGPWRAATTLPIPLVAPATPGADGSPPPPDPGGAEAAGLVGELEGAAFAGRFVAEFLSWDEDDPTRRAQVLRTLLRDPRGATLGWSGAGRQRVEVVLPGRTLRTECGGLIVEVTARVLSFQRTCPRPHTITPPTDTDPAVMSCCPPPSGAGWAPGESSWTRLAPPVVRLPSGELKIDLGLRPPQRPAHPHGSRGTQR</sequence>
<geneLocation type="plasmid" evidence="2 3">
    <name>pPSED01</name>
</geneLocation>
<dbReference type="Proteomes" id="UP000007809">
    <property type="component" value="Plasmid pPSED01"/>
</dbReference>
<organism evidence="2 3">
    <name type="scientific">Pseudonocardia dioxanivorans (strain ATCC 55486 / DSM 44775 / JCM 13855 / CB1190)</name>
    <dbReference type="NCBI Taxonomy" id="675635"/>
    <lineage>
        <taxon>Bacteria</taxon>
        <taxon>Bacillati</taxon>
        <taxon>Actinomycetota</taxon>
        <taxon>Actinomycetes</taxon>
        <taxon>Pseudonocardiales</taxon>
        <taxon>Pseudonocardiaceae</taxon>
        <taxon>Pseudonocardia</taxon>
    </lineage>
</organism>
<dbReference type="HOGENOM" id="CLU_1049179_0_0_11"/>
<name>F2L6W4_PSEUX</name>
<feature type="region of interest" description="Disordered" evidence="1">
    <location>
        <begin position="42"/>
        <end position="105"/>
    </location>
</feature>
<keyword evidence="3" id="KW-1185">Reference proteome</keyword>
<dbReference type="EMBL" id="CP002594">
    <property type="protein sequence ID" value="AEA28836.1"/>
    <property type="molecule type" value="Genomic_DNA"/>
</dbReference>
<feature type="region of interest" description="Disordered" evidence="1">
    <location>
        <begin position="244"/>
        <end position="265"/>
    </location>
</feature>
<dbReference type="AlphaFoldDB" id="F2L6W4"/>
<feature type="compositionally biased region" description="Basic residues" evidence="1">
    <location>
        <begin position="255"/>
        <end position="265"/>
    </location>
</feature>
<gene>
    <name evidence="2" type="ordered locus">Psed_6755</name>
</gene>
<proteinExistence type="predicted"/>
<evidence type="ECO:0000256" key="1">
    <source>
        <dbReference type="SAM" id="MobiDB-lite"/>
    </source>
</evidence>
<keyword evidence="2" id="KW-0614">Plasmid</keyword>
<evidence type="ECO:0000313" key="2">
    <source>
        <dbReference type="EMBL" id="AEA28836.1"/>
    </source>
</evidence>
<evidence type="ECO:0000313" key="3">
    <source>
        <dbReference type="Proteomes" id="UP000007809"/>
    </source>
</evidence>
<feature type="compositionally biased region" description="Basic and acidic residues" evidence="1">
    <location>
        <begin position="45"/>
        <end position="61"/>
    </location>
</feature>
<accession>F2L6W4</accession>
<dbReference type="KEGG" id="pdx:Psed_6755"/>